<feature type="region of interest" description="Disordered" evidence="1">
    <location>
        <begin position="117"/>
        <end position="143"/>
    </location>
</feature>
<accession>A0AAD3XR51</accession>
<evidence type="ECO:0000313" key="2">
    <source>
        <dbReference type="EMBL" id="GMH14068.1"/>
    </source>
</evidence>
<evidence type="ECO:0000313" key="3">
    <source>
        <dbReference type="Proteomes" id="UP001279734"/>
    </source>
</evidence>
<sequence>MAGLSSTGVVRAHAGQPQASLSLSLPFGVPEIPFGSVSFPPLPSSCMSPSLAASQGSTLVLVQGSDALSCLKAAPGRSTSSMASPSLSKQTADVESFLKLIPKDAFDVNGILGQAEVVDMPPEGGSNPSRSKSAKVLAVTQST</sequence>
<organism evidence="2 3">
    <name type="scientific">Nepenthes gracilis</name>
    <name type="common">Slender pitcher plant</name>
    <dbReference type="NCBI Taxonomy" id="150966"/>
    <lineage>
        <taxon>Eukaryota</taxon>
        <taxon>Viridiplantae</taxon>
        <taxon>Streptophyta</taxon>
        <taxon>Embryophyta</taxon>
        <taxon>Tracheophyta</taxon>
        <taxon>Spermatophyta</taxon>
        <taxon>Magnoliopsida</taxon>
        <taxon>eudicotyledons</taxon>
        <taxon>Gunneridae</taxon>
        <taxon>Pentapetalae</taxon>
        <taxon>Caryophyllales</taxon>
        <taxon>Nepenthaceae</taxon>
        <taxon>Nepenthes</taxon>
    </lineage>
</organism>
<proteinExistence type="predicted"/>
<evidence type="ECO:0000256" key="1">
    <source>
        <dbReference type="SAM" id="MobiDB-lite"/>
    </source>
</evidence>
<dbReference type="AlphaFoldDB" id="A0AAD3XR51"/>
<dbReference type="Proteomes" id="UP001279734">
    <property type="component" value="Unassembled WGS sequence"/>
</dbReference>
<reference evidence="2" key="1">
    <citation type="submission" date="2023-05" db="EMBL/GenBank/DDBJ databases">
        <title>Nepenthes gracilis genome sequencing.</title>
        <authorList>
            <person name="Fukushima K."/>
        </authorList>
    </citation>
    <scope>NUCLEOTIDE SEQUENCE</scope>
    <source>
        <strain evidence="2">SING2019-196</strain>
    </source>
</reference>
<gene>
    <name evidence="2" type="ORF">Nepgr_015909</name>
</gene>
<protein>
    <submittedName>
        <fullName evidence="2">Uncharacterized protein</fullName>
    </submittedName>
</protein>
<comment type="caution">
    <text evidence="2">The sequence shown here is derived from an EMBL/GenBank/DDBJ whole genome shotgun (WGS) entry which is preliminary data.</text>
</comment>
<keyword evidence="3" id="KW-1185">Reference proteome</keyword>
<name>A0AAD3XR51_NEPGR</name>
<dbReference type="EMBL" id="BSYO01000013">
    <property type="protein sequence ID" value="GMH14068.1"/>
    <property type="molecule type" value="Genomic_DNA"/>
</dbReference>